<protein>
    <recommendedName>
        <fullName evidence="2">Ribosomal silencing factor RsfS</fullName>
    </recommendedName>
</protein>
<dbReference type="PANTHER" id="PTHR21043">
    <property type="entry name" value="IOJAP SUPERFAMILY ORTHOLOG"/>
    <property type="match status" value="1"/>
</dbReference>
<dbReference type="GO" id="GO:0042256">
    <property type="term" value="P:cytosolic ribosome assembly"/>
    <property type="evidence" value="ECO:0007669"/>
    <property type="project" value="UniProtKB-UniRule"/>
</dbReference>
<dbReference type="SUPFAM" id="SSF81301">
    <property type="entry name" value="Nucleotidyltransferase"/>
    <property type="match status" value="1"/>
</dbReference>
<dbReference type="OrthoDB" id="9793681at2"/>
<comment type="function">
    <text evidence="2">Functions as a ribosomal silencing factor. Interacts with ribosomal protein uL14 (rplN), blocking formation of intersubunit bridge B8. Prevents association of the 30S and 50S ribosomal subunits and the formation of functional ribosomes, thus repressing translation.</text>
</comment>
<dbReference type="PANTHER" id="PTHR21043:SF0">
    <property type="entry name" value="MITOCHONDRIAL ASSEMBLY OF RIBOSOMAL LARGE SUBUNIT PROTEIN 1"/>
    <property type="match status" value="1"/>
</dbReference>
<evidence type="ECO:0000313" key="3">
    <source>
        <dbReference type="EMBL" id="RXQ96629.1"/>
    </source>
</evidence>
<dbReference type="RefSeq" id="WP_129252831.1">
    <property type="nucleotide sequence ID" value="NZ_SAXA01000002.1"/>
</dbReference>
<comment type="similarity">
    <text evidence="1 2">Belongs to the Iojap/RsfS family.</text>
</comment>
<accession>A0A4Q1JP27</accession>
<evidence type="ECO:0000313" key="4">
    <source>
        <dbReference type="Proteomes" id="UP000289703"/>
    </source>
</evidence>
<dbReference type="GO" id="GO:0017148">
    <property type="term" value="P:negative regulation of translation"/>
    <property type="evidence" value="ECO:0007669"/>
    <property type="project" value="UniProtKB-UniRule"/>
</dbReference>
<dbReference type="Proteomes" id="UP000289703">
    <property type="component" value="Unassembled WGS sequence"/>
</dbReference>
<comment type="subcellular location">
    <subcellularLocation>
        <location evidence="2">Cytoplasm</location>
    </subcellularLocation>
</comment>
<dbReference type="GO" id="GO:0043023">
    <property type="term" value="F:ribosomal large subunit binding"/>
    <property type="evidence" value="ECO:0007669"/>
    <property type="project" value="TreeGrafter"/>
</dbReference>
<organism evidence="3 4">
    <name type="scientific">Ancylomarina salipaludis</name>
    <dbReference type="NCBI Taxonomy" id="2501299"/>
    <lineage>
        <taxon>Bacteria</taxon>
        <taxon>Pseudomonadati</taxon>
        <taxon>Bacteroidota</taxon>
        <taxon>Bacteroidia</taxon>
        <taxon>Marinilabiliales</taxon>
        <taxon>Marinifilaceae</taxon>
        <taxon>Ancylomarina</taxon>
    </lineage>
</organism>
<keyword evidence="2" id="KW-0810">Translation regulation</keyword>
<dbReference type="InterPro" id="IPR043519">
    <property type="entry name" value="NT_sf"/>
</dbReference>
<reference evidence="3 4" key="1">
    <citation type="submission" date="2019-01" db="EMBL/GenBank/DDBJ databases">
        <title>Ancylomarina salipaludis sp. nov., isolated from a salt marsh.</title>
        <authorList>
            <person name="Yoon J.-H."/>
        </authorList>
    </citation>
    <scope>NUCLEOTIDE SEQUENCE [LARGE SCALE GENOMIC DNA]</scope>
    <source>
        <strain evidence="3 4">SHSM-M15</strain>
    </source>
</reference>
<evidence type="ECO:0000256" key="2">
    <source>
        <dbReference type="HAMAP-Rule" id="MF_01477"/>
    </source>
</evidence>
<comment type="subunit">
    <text evidence="2">Interacts with ribosomal protein uL14 (rplN).</text>
</comment>
<keyword evidence="2" id="KW-0963">Cytoplasm</keyword>
<proteinExistence type="inferred from homology"/>
<dbReference type="GO" id="GO:0005737">
    <property type="term" value="C:cytoplasm"/>
    <property type="evidence" value="ECO:0007669"/>
    <property type="project" value="UniProtKB-SubCell"/>
</dbReference>
<keyword evidence="4" id="KW-1185">Reference proteome</keyword>
<sequence>MTKKREHSPEKLVDTIIEALKDLKAVDIVSVDLRNVSGAVCKYFVICNGTSNTHVSSLADHVQDETLEKIKEKVWRKEGSQNAQWMLLDYADVVVHIFQKEYRDYYQLEQLWADAEITHFSDVL</sequence>
<dbReference type="GO" id="GO:0090071">
    <property type="term" value="P:negative regulation of ribosome biogenesis"/>
    <property type="evidence" value="ECO:0007669"/>
    <property type="project" value="UniProtKB-UniRule"/>
</dbReference>
<gene>
    <name evidence="2 3" type="primary">rsfS</name>
    <name evidence="3" type="ORF">EO244_03105</name>
</gene>
<dbReference type="InterPro" id="IPR004394">
    <property type="entry name" value="Iojap/RsfS/C7orf30"/>
</dbReference>
<dbReference type="HAMAP" id="MF_01477">
    <property type="entry name" value="Iojap_RsfS"/>
    <property type="match status" value="1"/>
</dbReference>
<dbReference type="EMBL" id="SAXA01000002">
    <property type="protein sequence ID" value="RXQ96629.1"/>
    <property type="molecule type" value="Genomic_DNA"/>
</dbReference>
<dbReference type="AlphaFoldDB" id="A0A4Q1JP27"/>
<evidence type="ECO:0000256" key="1">
    <source>
        <dbReference type="ARBA" id="ARBA00010574"/>
    </source>
</evidence>
<dbReference type="Pfam" id="PF02410">
    <property type="entry name" value="RsfS"/>
    <property type="match status" value="1"/>
</dbReference>
<keyword evidence="2" id="KW-0678">Repressor</keyword>
<dbReference type="NCBIfam" id="TIGR00090">
    <property type="entry name" value="rsfS_iojap_ybeB"/>
    <property type="match status" value="1"/>
</dbReference>
<dbReference type="Gene3D" id="3.30.460.10">
    <property type="entry name" value="Beta Polymerase, domain 2"/>
    <property type="match status" value="1"/>
</dbReference>
<comment type="caution">
    <text evidence="3">The sequence shown here is derived from an EMBL/GenBank/DDBJ whole genome shotgun (WGS) entry which is preliminary data.</text>
</comment>
<name>A0A4Q1JP27_9BACT</name>